<name>A0A6A3A582_HIBSY</name>
<keyword evidence="3 6" id="KW-0805">Transcription regulation</keyword>
<comment type="subcellular location">
    <subcellularLocation>
        <location evidence="1 6">Nucleus</location>
    </subcellularLocation>
</comment>
<dbReference type="PANTHER" id="PTHR33057:SF117">
    <property type="entry name" value="TRANSCRIPTION REPRESSOR OFP14"/>
    <property type="match status" value="1"/>
</dbReference>
<dbReference type="PROSITE" id="PS51754">
    <property type="entry name" value="OVATE"/>
    <property type="match status" value="1"/>
</dbReference>
<accession>A0A6A3A582</accession>
<reference evidence="9" key="1">
    <citation type="submission" date="2019-09" db="EMBL/GenBank/DDBJ databases">
        <title>Draft genome information of white flower Hibiscus syriacus.</title>
        <authorList>
            <person name="Kim Y.-M."/>
        </authorList>
    </citation>
    <scope>NUCLEOTIDE SEQUENCE [LARGE SCALE GENOMIC DNA]</scope>
    <source>
        <strain evidence="9">YM2019G1</strain>
    </source>
</reference>
<evidence type="ECO:0000256" key="7">
    <source>
        <dbReference type="SAM" id="MobiDB-lite"/>
    </source>
</evidence>
<gene>
    <name evidence="9" type="ORF">F3Y22_tig00110578pilonHSYRG00187</name>
</gene>
<keyword evidence="2 6" id="KW-0678">Repressor</keyword>
<dbReference type="GO" id="GO:0005634">
    <property type="term" value="C:nucleus"/>
    <property type="evidence" value="ECO:0007669"/>
    <property type="project" value="UniProtKB-SubCell"/>
</dbReference>
<dbReference type="InterPro" id="IPR038933">
    <property type="entry name" value="Ovate"/>
</dbReference>
<evidence type="ECO:0000313" key="9">
    <source>
        <dbReference type="EMBL" id="KAE8699480.1"/>
    </source>
</evidence>
<evidence type="ECO:0000256" key="3">
    <source>
        <dbReference type="ARBA" id="ARBA00023015"/>
    </source>
</evidence>
<keyword evidence="4 6" id="KW-0804">Transcription</keyword>
<feature type="domain" description="OVATE" evidence="8">
    <location>
        <begin position="161"/>
        <end position="224"/>
    </location>
</feature>
<dbReference type="NCBIfam" id="TIGR01568">
    <property type="entry name" value="A_thal_3678"/>
    <property type="match status" value="1"/>
</dbReference>
<dbReference type="Proteomes" id="UP000436088">
    <property type="component" value="Unassembled WGS sequence"/>
</dbReference>
<sequence length="256" mass="28902">MSKKLQKSLQDYLSKYSFPFKRCRHPKTLSFAVNPAGNHGHKGTSDDNNDEAATLADVDRFLFEDFKSLYIEEDDEINERRCTVGSEDHEDDHLILRVHGVVDDARSSAGTNSTMSISENMGSTSTSSINDTIASNDSNSIGGDGITVESLSNIRNECIAVVTCSHNPYNDFRRSMQDMVEARLKHHSEIDWDFMEELVFCYLTLNGKKSHKFILSALLTWSWICLKTTSRFHPNLGILRLITLLITRKQGEQGTM</sequence>
<dbReference type="AlphaFoldDB" id="A0A6A3A582"/>
<evidence type="ECO:0000256" key="5">
    <source>
        <dbReference type="ARBA" id="ARBA00023242"/>
    </source>
</evidence>
<keyword evidence="5 6" id="KW-0539">Nucleus</keyword>
<evidence type="ECO:0000256" key="6">
    <source>
        <dbReference type="RuleBase" id="RU367028"/>
    </source>
</evidence>
<dbReference type="Pfam" id="PF04844">
    <property type="entry name" value="Ovate"/>
    <property type="match status" value="1"/>
</dbReference>
<evidence type="ECO:0000259" key="8">
    <source>
        <dbReference type="PROSITE" id="PS51754"/>
    </source>
</evidence>
<dbReference type="PANTHER" id="PTHR33057">
    <property type="entry name" value="TRANSCRIPTION REPRESSOR OFP7-RELATED"/>
    <property type="match status" value="1"/>
</dbReference>
<keyword evidence="10" id="KW-1185">Reference proteome</keyword>
<comment type="function">
    <text evidence="6">Transcriptional repressor that regulates multiple aspects of plant growth and development.</text>
</comment>
<evidence type="ECO:0000256" key="1">
    <source>
        <dbReference type="ARBA" id="ARBA00004123"/>
    </source>
</evidence>
<dbReference type="EMBL" id="VEPZ02001038">
    <property type="protein sequence ID" value="KAE8699480.1"/>
    <property type="molecule type" value="Genomic_DNA"/>
</dbReference>
<evidence type="ECO:0000256" key="2">
    <source>
        <dbReference type="ARBA" id="ARBA00022491"/>
    </source>
</evidence>
<protein>
    <recommendedName>
        <fullName evidence="6">Transcription repressor</fullName>
    </recommendedName>
    <alternativeName>
        <fullName evidence="6">Ovate family protein</fullName>
    </alternativeName>
</protein>
<evidence type="ECO:0000313" key="10">
    <source>
        <dbReference type="Proteomes" id="UP000436088"/>
    </source>
</evidence>
<feature type="compositionally biased region" description="Polar residues" evidence="7">
    <location>
        <begin position="108"/>
        <end position="131"/>
    </location>
</feature>
<feature type="region of interest" description="Disordered" evidence="7">
    <location>
        <begin position="107"/>
        <end position="131"/>
    </location>
</feature>
<dbReference type="InterPro" id="IPR006458">
    <property type="entry name" value="Ovate_C"/>
</dbReference>
<evidence type="ECO:0000256" key="4">
    <source>
        <dbReference type="ARBA" id="ARBA00023163"/>
    </source>
</evidence>
<organism evidence="9 10">
    <name type="scientific">Hibiscus syriacus</name>
    <name type="common">Rose of Sharon</name>
    <dbReference type="NCBI Taxonomy" id="106335"/>
    <lineage>
        <taxon>Eukaryota</taxon>
        <taxon>Viridiplantae</taxon>
        <taxon>Streptophyta</taxon>
        <taxon>Embryophyta</taxon>
        <taxon>Tracheophyta</taxon>
        <taxon>Spermatophyta</taxon>
        <taxon>Magnoliopsida</taxon>
        <taxon>eudicotyledons</taxon>
        <taxon>Gunneridae</taxon>
        <taxon>Pentapetalae</taxon>
        <taxon>rosids</taxon>
        <taxon>malvids</taxon>
        <taxon>Malvales</taxon>
        <taxon>Malvaceae</taxon>
        <taxon>Malvoideae</taxon>
        <taxon>Hibiscus</taxon>
    </lineage>
</organism>
<dbReference type="GO" id="GO:0045892">
    <property type="term" value="P:negative regulation of DNA-templated transcription"/>
    <property type="evidence" value="ECO:0007669"/>
    <property type="project" value="UniProtKB-UniRule"/>
</dbReference>
<proteinExistence type="predicted"/>
<comment type="caution">
    <text evidence="9">The sequence shown here is derived from an EMBL/GenBank/DDBJ whole genome shotgun (WGS) entry which is preliminary data.</text>
</comment>